<proteinExistence type="inferred from homology"/>
<evidence type="ECO:0000256" key="2">
    <source>
        <dbReference type="ARBA" id="ARBA00022989"/>
    </source>
</evidence>
<evidence type="ECO:0000256" key="6">
    <source>
        <dbReference type="SAM" id="Coils"/>
    </source>
</evidence>
<keyword evidence="11" id="KW-1185">Reference proteome</keyword>
<evidence type="ECO:0000256" key="4">
    <source>
        <dbReference type="ARBA" id="ARBA00029447"/>
    </source>
</evidence>
<feature type="transmembrane region" description="Helical" evidence="7">
    <location>
        <begin position="38"/>
        <end position="55"/>
    </location>
</feature>
<evidence type="ECO:0000313" key="10">
    <source>
        <dbReference type="EMBL" id="GIG49014.1"/>
    </source>
</evidence>
<evidence type="ECO:0000313" key="11">
    <source>
        <dbReference type="Proteomes" id="UP000660611"/>
    </source>
</evidence>
<organism evidence="10 11">
    <name type="scientific">Dactylosporangium siamense</name>
    <dbReference type="NCBI Taxonomy" id="685454"/>
    <lineage>
        <taxon>Bacteria</taxon>
        <taxon>Bacillati</taxon>
        <taxon>Actinomycetota</taxon>
        <taxon>Actinomycetes</taxon>
        <taxon>Micromonosporales</taxon>
        <taxon>Micromonosporaceae</taxon>
        <taxon>Dactylosporangium</taxon>
    </lineage>
</organism>
<dbReference type="AlphaFoldDB" id="A0A919UAZ9"/>
<dbReference type="InterPro" id="IPR004089">
    <property type="entry name" value="MCPsignal_dom"/>
</dbReference>
<keyword evidence="7" id="KW-0472">Membrane</keyword>
<dbReference type="PANTHER" id="PTHR32089:SF112">
    <property type="entry name" value="LYSOZYME-LIKE PROTEIN-RELATED"/>
    <property type="match status" value="1"/>
</dbReference>
<feature type="coiled-coil region" evidence="6">
    <location>
        <begin position="285"/>
        <end position="312"/>
    </location>
</feature>
<evidence type="ECO:0000256" key="3">
    <source>
        <dbReference type="ARBA" id="ARBA00023224"/>
    </source>
</evidence>
<dbReference type="Gene3D" id="1.10.287.950">
    <property type="entry name" value="Methyl-accepting chemotaxis protein"/>
    <property type="match status" value="1"/>
</dbReference>
<accession>A0A919UAZ9</accession>
<gene>
    <name evidence="10" type="ORF">Dsi01nite_070550</name>
</gene>
<dbReference type="EMBL" id="BONQ01000110">
    <property type="protein sequence ID" value="GIG49014.1"/>
    <property type="molecule type" value="Genomic_DNA"/>
</dbReference>
<comment type="similarity">
    <text evidence="4">Belongs to the methyl-accepting chemotaxis (MCP) protein family.</text>
</comment>
<dbReference type="GO" id="GO:0016020">
    <property type="term" value="C:membrane"/>
    <property type="evidence" value="ECO:0007669"/>
    <property type="project" value="InterPro"/>
</dbReference>
<protein>
    <recommendedName>
        <fullName evidence="12">Methyl-accepting chemotaxis protein</fullName>
    </recommendedName>
</protein>
<dbReference type="PROSITE" id="PS50885">
    <property type="entry name" value="HAMP"/>
    <property type="match status" value="1"/>
</dbReference>
<dbReference type="PRINTS" id="PR00260">
    <property type="entry name" value="CHEMTRNSDUCR"/>
</dbReference>
<comment type="caution">
    <text evidence="10">The sequence shown here is derived from an EMBL/GenBank/DDBJ whole genome shotgun (WGS) entry which is preliminary data.</text>
</comment>
<dbReference type="Pfam" id="PF00015">
    <property type="entry name" value="MCPsignal"/>
    <property type="match status" value="1"/>
</dbReference>
<dbReference type="PANTHER" id="PTHR32089">
    <property type="entry name" value="METHYL-ACCEPTING CHEMOTAXIS PROTEIN MCPB"/>
    <property type="match status" value="1"/>
</dbReference>
<dbReference type="InterPro" id="IPR003660">
    <property type="entry name" value="HAMP_dom"/>
</dbReference>
<dbReference type="GO" id="GO:0006935">
    <property type="term" value="P:chemotaxis"/>
    <property type="evidence" value="ECO:0007669"/>
    <property type="project" value="InterPro"/>
</dbReference>
<dbReference type="SUPFAM" id="SSF58104">
    <property type="entry name" value="Methyl-accepting chemotaxis protein (MCP) signaling domain"/>
    <property type="match status" value="1"/>
</dbReference>
<keyword evidence="2 7" id="KW-1133">Transmembrane helix</keyword>
<dbReference type="CDD" id="cd06225">
    <property type="entry name" value="HAMP"/>
    <property type="match status" value="1"/>
</dbReference>
<keyword evidence="3 5" id="KW-0807">Transducer</keyword>
<dbReference type="SMART" id="SM00283">
    <property type="entry name" value="MA"/>
    <property type="match status" value="1"/>
</dbReference>
<dbReference type="GO" id="GO:0004888">
    <property type="term" value="F:transmembrane signaling receptor activity"/>
    <property type="evidence" value="ECO:0007669"/>
    <property type="project" value="InterPro"/>
</dbReference>
<evidence type="ECO:0000256" key="1">
    <source>
        <dbReference type="ARBA" id="ARBA00022692"/>
    </source>
</evidence>
<sequence>MFVGLSGQIGSTLVVGALGFAILSWTDAAEIKFSTAVLFIAVLTVMNAVAAYLGIKPLLISARTILAHLDAMVTGDLTRRLGLRRKDEFGLIADALDQATASIHGVVRTLDHSATALASTSGELNTVSKGFGRSANDSSNRAQGIVAAAERVSSNIDTVATSSSEMGASIREIAQNAAQAVRVGTDAVDAANATDQTVARLGASSTEIGNVVKVITSIAEQTNLLALNATIEAARAGDAGKGFAVVAGEVKDLAQETAKATEDISRRVEAIQQDTGNAVEAIARISDIIAKINEYQQTIAAAVEEQAAVTAEMDRSVNAAAGGSAEIAHGIAGVADAASAAQGGVTDALRLNDDLDRMSAELRAVVATFRI</sequence>
<keyword evidence="1 7" id="KW-0812">Transmembrane</keyword>
<keyword evidence="6" id="KW-0175">Coiled coil</keyword>
<evidence type="ECO:0000256" key="5">
    <source>
        <dbReference type="PROSITE-ProRule" id="PRU00284"/>
    </source>
</evidence>
<evidence type="ECO:0000256" key="7">
    <source>
        <dbReference type="SAM" id="Phobius"/>
    </source>
</evidence>
<dbReference type="InterPro" id="IPR004090">
    <property type="entry name" value="Chemotax_Me-accpt_rcpt"/>
</dbReference>
<dbReference type="GO" id="GO:0007165">
    <property type="term" value="P:signal transduction"/>
    <property type="evidence" value="ECO:0007669"/>
    <property type="project" value="UniProtKB-KW"/>
</dbReference>
<feature type="domain" description="Methyl-accepting transducer" evidence="8">
    <location>
        <begin position="113"/>
        <end position="346"/>
    </location>
</feature>
<name>A0A919UAZ9_9ACTN</name>
<evidence type="ECO:0000259" key="9">
    <source>
        <dbReference type="PROSITE" id="PS50885"/>
    </source>
</evidence>
<dbReference type="PROSITE" id="PS50111">
    <property type="entry name" value="CHEMOTAXIS_TRANSDUC_2"/>
    <property type="match status" value="1"/>
</dbReference>
<dbReference type="Proteomes" id="UP000660611">
    <property type="component" value="Unassembled WGS sequence"/>
</dbReference>
<evidence type="ECO:0000259" key="8">
    <source>
        <dbReference type="PROSITE" id="PS50111"/>
    </source>
</evidence>
<feature type="domain" description="HAMP" evidence="9">
    <location>
        <begin position="63"/>
        <end position="108"/>
    </location>
</feature>
<evidence type="ECO:0008006" key="12">
    <source>
        <dbReference type="Google" id="ProtNLM"/>
    </source>
</evidence>
<reference evidence="10" key="1">
    <citation type="submission" date="2021-01" db="EMBL/GenBank/DDBJ databases">
        <title>Whole genome shotgun sequence of Dactylosporangium siamense NBRC 106093.</title>
        <authorList>
            <person name="Komaki H."/>
            <person name="Tamura T."/>
        </authorList>
    </citation>
    <scope>NUCLEOTIDE SEQUENCE</scope>
    <source>
        <strain evidence="10">NBRC 106093</strain>
    </source>
</reference>